<sequence length="264" mass="30412">MKLGNIKRIESAILCAPVKEAKRFYEVIFGLDEGRLSRKKLKEFEGFKLNDVDLCIKVEELKDTFSLWELKSVANLLGIQLSCRQDVASELCKFLNDISLLFEATDEEEDEHFEEVSGNCTSSNHVQECRPFQFSSRDIEESLRPFTGEDNYTVNLWLTDFEELAQVMRWQELEKLVFAKKSLKGLAKLFVSVERGLTSYSALKQALIDEFSSKTNSAELHRTLSKRTMQKGESLHQYVLIMRELAARGDIEVESLIRYIIDDS</sequence>
<proteinExistence type="predicted"/>
<evidence type="ECO:0000313" key="2">
    <source>
        <dbReference type="Proteomes" id="UP000015103"/>
    </source>
</evidence>
<name>T1HBV9_RHOPR</name>
<dbReference type="eggNOG" id="ENOG502SA6K">
    <property type="taxonomic scope" value="Eukaryota"/>
</dbReference>
<dbReference type="PANTHER" id="PTHR33223">
    <property type="entry name" value="CCHC-TYPE DOMAIN-CONTAINING PROTEIN"/>
    <property type="match status" value="1"/>
</dbReference>
<dbReference type="EMBL" id="ACPB03010871">
    <property type="status" value="NOT_ANNOTATED_CDS"/>
    <property type="molecule type" value="Genomic_DNA"/>
</dbReference>
<dbReference type="PANTHER" id="PTHR33223:SF6">
    <property type="entry name" value="CCHC-TYPE DOMAIN-CONTAINING PROTEIN"/>
    <property type="match status" value="1"/>
</dbReference>
<evidence type="ECO:0008006" key="3">
    <source>
        <dbReference type="Google" id="ProtNLM"/>
    </source>
</evidence>
<evidence type="ECO:0000313" key="1">
    <source>
        <dbReference type="EnsemblMetazoa" id="RPRC001521-PA"/>
    </source>
</evidence>
<dbReference type="Proteomes" id="UP000015103">
    <property type="component" value="Unassembled WGS sequence"/>
</dbReference>
<dbReference type="InParanoid" id="T1HBV9"/>
<dbReference type="EnsemblMetazoa" id="RPRC001521-RA">
    <property type="protein sequence ID" value="RPRC001521-PA"/>
    <property type="gene ID" value="RPRC001521"/>
</dbReference>
<dbReference type="STRING" id="13249.T1HBV9"/>
<dbReference type="OMA" id="YVLIMRE"/>
<protein>
    <recommendedName>
        <fullName evidence="3">Retrotransposon gag domain-containing protein</fullName>
    </recommendedName>
</protein>
<dbReference type="VEuPathDB" id="VectorBase:RPRC001521"/>
<reference evidence="1" key="1">
    <citation type="submission" date="2015-05" db="UniProtKB">
        <authorList>
            <consortium name="EnsemblMetazoa"/>
        </authorList>
    </citation>
    <scope>IDENTIFICATION</scope>
</reference>
<organism evidence="1 2">
    <name type="scientific">Rhodnius prolixus</name>
    <name type="common">Triatomid bug</name>
    <dbReference type="NCBI Taxonomy" id="13249"/>
    <lineage>
        <taxon>Eukaryota</taxon>
        <taxon>Metazoa</taxon>
        <taxon>Ecdysozoa</taxon>
        <taxon>Arthropoda</taxon>
        <taxon>Hexapoda</taxon>
        <taxon>Insecta</taxon>
        <taxon>Pterygota</taxon>
        <taxon>Neoptera</taxon>
        <taxon>Paraneoptera</taxon>
        <taxon>Hemiptera</taxon>
        <taxon>Heteroptera</taxon>
        <taxon>Panheteroptera</taxon>
        <taxon>Cimicomorpha</taxon>
        <taxon>Reduviidae</taxon>
        <taxon>Triatominae</taxon>
        <taxon>Rhodnius</taxon>
    </lineage>
</organism>
<dbReference type="HOGENOM" id="CLU_1054929_0_0_1"/>
<keyword evidence="2" id="KW-1185">Reference proteome</keyword>
<accession>T1HBV9</accession>
<dbReference type="AlphaFoldDB" id="T1HBV9"/>